<feature type="region of interest" description="Disordered" evidence="1">
    <location>
        <begin position="34"/>
        <end position="56"/>
    </location>
</feature>
<evidence type="ECO:0000256" key="1">
    <source>
        <dbReference type="SAM" id="MobiDB-lite"/>
    </source>
</evidence>
<organism evidence="2 3">
    <name type="scientific">Scyliorhinus torazame</name>
    <name type="common">Cloudy catshark</name>
    <name type="synonym">Catulus torazame</name>
    <dbReference type="NCBI Taxonomy" id="75743"/>
    <lineage>
        <taxon>Eukaryota</taxon>
        <taxon>Metazoa</taxon>
        <taxon>Chordata</taxon>
        <taxon>Craniata</taxon>
        <taxon>Vertebrata</taxon>
        <taxon>Chondrichthyes</taxon>
        <taxon>Elasmobranchii</taxon>
        <taxon>Galeomorphii</taxon>
        <taxon>Galeoidea</taxon>
        <taxon>Carcharhiniformes</taxon>
        <taxon>Scyliorhinidae</taxon>
        <taxon>Scyliorhinus</taxon>
    </lineage>
</organism>
<dbReference type="OrthoDB" id="2415966at2759"/>
<sequence length="231" mass="25356">MDFGIQPGMVASILATPALVDALTLHKQELLGKGPAAEEPVPEEQEPAGEDGEPAAQQAKEKVGRWCCMRPCVYWQRLSLEDLPDWAIRRRLQLSAIIRPLCQIMAYLEPWGYEGGHPLPVTVKVTVTVNVCATRSFQVPSGDLSEISQTSVYRYIRTIMEALNARSAQYIRFNVDRAHLGALAEGSVTIAGMPQVQGVINGMHVPLQAQRMRGGLHKLKGVPLHERAASV</sequence>
<reference evidence="2 3" key="1">
    <citation type="journal article" date="2018" name="Nat. Ecol. Evol.">
        <title>Shark genomes provide insights into elasmobranch evolution and the origin of vertebrates.</title>
        <authorList>
            <person name="Hara Y"/>
            <person name="Yamaguchi K"/>
            <person name="Onimaru K"/>
            <person name="Kadota M"/>
            <person name="Koyanagi M"/>
            <person name="Keeley SD"/>
            <person name="Tatsumi K"/>
            <person name="Tanaka K"/>
            <person name="Motone F"/>
            <person name="Kageyama Y"/>
            <person name="Nozu R"/>
            <person name="Adachi N"/>
            <person name="Nishimura O"/>
            <person name="Nakagawa R"/>
            <person name="Tanegashima C"/>
            <person name="Kiyatake I"/>
            <person name="Matsumoto R"/>
            <person name="Murakumo K"/>
            <person name="Nishida K"/>
            <person name="Terakita A"/>
            <person name="Kuratani S"/>
            <person name="Sato K"/>
            <person name="Hyodo S Kuraku.S."/>
        </authorList>
    </citation>
    <scope>NUCLEOTIDE SEQUENCE [LARGE SCALE GENOMIC DNA]</scope>
</reference>
<proteinExistence type="predicted"/>
<dbReference type="EMBL" id="BFAA01000290">
    <property type="protein sequence ID" value="GCB70571.1"/>
    <property type="molecule type" value="Genomic_DNA"/>
</dbReference>
<gene>
    <name evidence="2" type="ORF">scyTo_0001315</name>
</gene>
<dbReference type="AlphaFoldDB" id="A0A401PBS2"/>
<accession>A0A401PBS2</accession>
<comment type="caution">
    <text evidence="2">The sequence shown here is derived from an EMBL/GenBank/DDBJ whole genome shotgun (WGS) entry which is preliminary data.</text>
</comment>
<dbReference type="STRING" id="75743.A0A401PBS2"/>
<keyword evidence="3" id="KW-1185">Reference proteome</keyword>
<feature type="compositionally biased region" description="Acidic residues" evidence="1">
    <location>
        <begin position="40"/>
        <end position="53"/>
    </location>
</feature>
<dbReference type="Proteomes" id="UP000288216">
    <property type="component" value="Unassembled WGS sequence"/>
</dbReference>
<name>A0A401PBS2_SCYTO</name>
<protein>
    <submittedName>
        <fullName evidence="2">Uncharacterized protein</fullName>
    </submittedName>
</protein>
<evidence type="ECO:0000313" key="3">
    <source>
        <dbReference type="Proteomes" id="UP000288216"/>
    </source>
</evidence>
<evidence type="ECO:0000313" key="2">
    <source>
        <dbReference type="EMBL" id="GCB70571.1"/>
    </source>
</evidence>